<accession>A0ABW5TP21</accession>
<feature type="transmembrane region" description="Helical" evidence="6">
    <location>
        <begin position="81"/>
        <end position="100"/>
    </location>
</feature>
<evidence type="ECO:0000256" key="5">
    <source>
        <dbReference type="ARBA" id="ARBA00023136"/>
    </source>
</evidence>
<feature type="transmembrane region" description="Helical" evidence="6">
    <location>
        <begin position="398"/>
        <end position="416"/>
    </location>
</feature>
<dbReference type="PANTHER" id="PTHR10283:SF82">
    <property type="entry name" value="SOLUTE CARRIER FAMILY 13 MEMBER 2"/>
    <property type="match status" value="1"/>
</dbReference>
<dbReference type="CDD" id="cd01115">
    <property type="entry name" value="SLC13_permease"/>
    <property type="match status" value="1"/>
</dbReference>
<evidence type="ECO:0000256" key="6">
    <source>
        <dbReference type="SAM" id="Phobius"/>
    </source>
</evidence>
<comment type="caution">
    <text evidence="7">The sequence shown here is derived from an EMBL/GenBank/DDBJ whole genome shotgun (WGS) entry which is preliminary data.</text>
</comment>
<feature type="transmembrane region" description="Helical" evidence="6">
    <location>
        <begin position="120"/>
        <end position="151"/>
    </location>
</feature>
<reference evidence="8" key="1">
    <citation type="journal article" date="2019" name="Int. J. Syst. Evol. Microbiol.">
        <title>The Global Catalogue of Microorganisms (GCM) 10K type strain sequencing project: providing services to taxonomists for standard genome sequencing and annotation.</title>
        <authorList>
            <consortium name="The Broad Institute Genomics Platform"/>
            <consortium name="The Broad Institute Genome Sequencing Center for Infectious Disease"/>
            <person name="Wu L."/>
            <person name="Ma J."/>
        </authorList>
    </citation>
    <scope>NUCLEOTIDE SEQUENCE [LARGE SCALE GENOMIC DNA]</scope>
    <source>
        <strain evidence="8">KCTC 42456</strain>
    </source>
</reference>
<feature type="transmembrane region" description="Helical" evidence="6">
    <location>
        <begin position="163"/>
        <end position="183"/>
    </location>
</feature>
<feature type="transmembrane region" description="Helical" evidence="6">
    <location>
        <begin position="373"/>
        <end position="392"/>
    </location>
</feature>
<feature type="transmembrane region" description="Helical" evidence="6">
    <location>
        <begin position="437"/>
        <end position="458"/>
    </location>
</feature>
<keyword evidence="4 6" id="KW-1133">Transmembrane helix</keyword>
<gene>
    <name evidence="7" type="ORF">ACFSSE_00570</name>
</gene>
<feature type="transmembrane region" description="Helical" evidence="6">
    <location>
        <begin position="283"/>
        <end position="301"/>
    </location>
</feature>
<evidence type="ECO:0000313" key="7">
    <source>
        <dbReference type="EMBL" id="MFD2730188.1"/>
    </source>
</evidence>
<dbReference type="PROSITE" id="PS01271">
    <property type="entry name" value="NA_SULFATE"/>
    <property type="match status" value="1"/>
</dbReference>
<organism evidence="7 8">
    <name type="scientific">Pedobacter alpinus</name>
    <dbReference type="NCBI Taxonomy" id="1590643"/>
    <lineage>
        <taxon>Bacteria</taxon>
        <taxon>Pseudomonadati</taxon>
        <taxon>Bacteroidota</taxon>
        <taxon>Sphingobacteriia</taxon>
        <taxon>Sphingobacteriales</taxon>
        <taxon>Sphingobacteriaceae</taxon>
        <taxon>Pedobacter</taxon>
    </lineage>
</organism>
<evidence type="ECO:0000256" key="3">
    <source>
        <dbReference type="ARBA" id="ARBA00022692"/>
    </source>
</evidence>
<dbReference type="Pfam" id="PF00939">
    <property type="entry name" value="Na_sulph_symp"/>
    <property type="match status" value="1"/>
</dbReference>
<comment type="subcellular location">
    <subcellularLocation>
        <location evidence="1">Membrane</location>
        <topology evidence="1">Multi-pass membrane protein</topology>
    </subcellularLocation>
</comment>
<keyword evidence="8" id="KW-1185">Reference proteome</keyword>
<feature type="transmembrane region" description="Helical" evidence="6">
    <location>
        <begin position="313"/>
        <end position="332"/>
    </location>
</feature>
<feature type="transmembrane region" description="Helical" evidence="6">
    <location>
        <begin position="41"/>
        <end position="61"/>
    </location>
</feature>
<dbReference type="RefSeq" id="WP_379041210.1">
    <property type="nucleotide sequence ID" value="NZ_JBHSKW010000008.1"/>
</dbReference>
<keyword evidence="5 6" id="KW-0472">Membrane</keyword>
<keyword evidence="2" id="KW-0813">Transport</keyword>
<dbReference type="PANTHER" id="PTHR10283">
    <property type="entry name" value="SOLUTE CARRIER FAMILY 13 MEMBER"/>
    <property type="match status" value="1"/>
</dbReference>
<protein>
    <submittedName>
        <fullName evidence="7">SLC13 family permease</fullName>
    </submittedName>
</protein>
<evidence type="ECO:0000256" key="2">
    <source>
        <dbReference type="ARBA" id="ARBA00022448"/>
    </source>
</evidence>
<feature type="transmembrane region" description="Helical" evidence="6">
    <location>
        <begin position="344"/>
        <end position="366"/>
    </location>
</feature>
<feature type="transmembrane region" description="Helical" evidence="6">
    <location>
        <begin position="203"/>
        <end position="225"/>
    </location>
</feature>
<dbReference type="InterPro" id="IPR001898">
    <property type="entry name" value="SLC13A/DASS"/>
</dbReference>
<sequence length="459" mass="50270">MNWKRINLLIGPLLFALVMFLPIGGLSTEGKSVMACTLWVAFWWITEAVELPVASILPIIIFPLSGGLKLDEITSSYGHPLIYLFMGGFIIGLAIQKWNLHQRIAFNIIEIVGTSEKRVILGFMLATAFLSMWISNTATAVMMLPIGLSVVDHFGDRKPFSKNLMLGIAYAASIGGVATLIGTPPNIILAGIVKESLGMEISFFQWMIFATPFSIILLLLTWIYLTSYKIEVQPNGSDFKMAKLPKMSIQEKRVSIVFALIAFMWLTRSFIWEPIFPGLDDTIIAIIGAVLMFLIPAGEGKGNLMDWESARKLPWDVLLIFGAGLAIAKGFAETDLTTWLAGYFIQLEFLPAFAILILVITVINFLTEITSNTATASLILPVLVTLSVSLGVETLPLLAGAAMAASCAFMLPVATPPNAIVFSSGKITIKEMVQTGFLLNVISIVLTFCFVNWVWALVF</sequence>
<keyword evidence="3 6" id="KW-0812">Transmembrane</keyword>
<dbReference type="EMBL" id="JBHULV010000003">
    <property type="protein sequence ID" value="MFD2730188.1"/>
    <property type="molecule type" value="Genomic_DNA"/>
</dbReference>
<dbReference type="Proteomes" id="UP001597546">
    <property type="component" value="Unassembled WGS sequence"/>
</dbReference>
<evidence type="ECO:0000313" key="8">
    <source>
        <dbReference type="Proteomes" id="UP001597546"/>
    </source>
</evidence>
<proteinExistence type="predicted"/>
<name>A0ABW5TP21_9SPHI</name>
<dbReference type="InterPro" id="IPR031312">
    <property type="entry name" value="Na/sul_symport_CS"/>
</dbReference>
<dbReference type="NCBIfam" id="TIGR00785">
    <property type="entry name" value="dass"/>
    <property type="match status" value="1"/>
</dbReference>
<evidence type="ECO:0000256" key="1">
    <source>
        <dbReference type="ARBA" id="ARBA00004141"/>
    </source>
</evidence>
<evidence type="ECO:0000256" key="4">
    <source>
        <dbReference type="ARBA" id="ARBA00022989"/>
    </source>
</evidence>
<feature type="transmembrane region" description="Helical" evidence="6">
    <location>
        <begin position="254"/>
        <end position="271"/>
    </location>
</feature>